<feature type="region of interest" description="Disordered" evidence="1">
    <location>
        <begin position="182"/>
        <end position="202"/>
    </location>
</feature>
<comment type="caution">
    <text evidence="2">The sequence shown here is derived from an EMBL/GenBank/DDBJ whole genome shotgun (WGS) entry which is preliminary data.</text>
</comment>
<name>A0ABQ4IMV6_9ACTN</name>
<reference evidence="2 3" key="1">
    <citation type="submission" date="2021-01" db="EMBL/GenBank/DDBJ databases">
        <title>Whole genome shotgun sequence of Verrucosispora gifhornensis NBRC 16317.</title>
        <authorList>
            <person name="Komaki H."/>
            <person name="Tamura T."/>
        </authorList>
    </citation>
    <scope>NUCLEOTIDE SEQUENCE [LARGE SCALE GENOMIC DNA]</scope>
    <source>
        <strain evidence="2 3">NBRC 16317</strain>
    </source>
</reference>
<organism evidence="2 3">
    <name type="scientific">Micromonospora gifhornensis</name>
    <dbReference type="NCBI Taxonomy" id="84594"/>
    <lineage>
        <taxon>Bacteria</taxon>
        <taxon>Bacillati</taxon>
        <taxon>Actinomycetota</taxon>
        <taxon>Actinomycetes</taxon>
        <taxon>Micromonosporales</taxon>
        <taxon>Micromonosporaceae</taxon>
        <taxon>Micromonospora</taxon>
    </lineage>
</organism>
<keyword evidence="3" id="KW-1185">Reference proteome</keyword>
<evidence type="ECO:0000313" key="2">
    <source>
        <dbReference type="EMBL" id="GIJ19244.1"/>
    </source>
</evidence>
<sequence length="202" mass="21752">MDATGRACAARAAPLDAADQAVPVDADSGIAAIKDRLHDRGERFRRVMLRVGTVGDPGPAPRVPGWQRPWESPASGLLSTPQGSELLRTRHDHVARPLQFVNGTHERVEIVGETAWNTGGDDQMVPGGAESVRGTVQSALPQCIKPALRRERAVADAARLRRKAGHGAMMALSIRRHDHVSVPGRTTTQDETALRVNTRTST</sequence>
<evidence type="ECO:0000256" key="1">
    <source>
        <dbReference type="SAM" id="MobiDB-lite"/>
    </source>
</evidence>
<gene>
    <name evidence="2" type="ORF">Vgi01_59280</name>
</gene>
<proteinExistence type="predicted"/>
<dbReference type="Proteomes" id="UP000647860">
    <property type="component" value="Unassembled WGS sequence"/>
</dbReference>
<evidence type="ECO:0000313" key="3">
    <source>
        <dbReference type="Proteomes" id="UP000647860"/>
    </source>
</evidence>
<dbReference type="EMBL" id="BOPA01000073">
    <property type="protein sequence ID" value="GIJ19244.1"/>
    <property type="molecule type" value="Genomic_DNA"/>
</dbReference>
<accession>A0ABQ4IMV6</accession>
<feature type="compositionally biased region" description="Polar residues" evidence="1">
    <location>
        <begin position="184"/>
        <end position="202"/>
    </location>
</feature>
<protein>
    <submittedName>
        <fullName evidence="2">Uncharacterized protein</fullName>
    </submittedName>
</protein>